<gene>
    <name evidence="3" type="ORF">NDO55_03865</name>
</gene>
<dbReference type="PANTHER" id="PTHR34383:SF3">
    <property type="entry name" value="POLYPHOSPHATE:AMP PHOSPHOTRANSFERASE"/>
    <property type="match status" value="1"/>
</dbReference>
<dbReference type="InterPro" id="IPR027417">
    <property type="entry name" value="P-loop_NTPase"/>
</dbReference>
<feature type="coiled-coil region" evidence="1">
    <location>
        <begin position="15"/>
        <end position="42"/>
    </location>
</feature>
<dbReference type="SUPFAM" id="SSF52540">
    <property type="entry name" value="P-loop containing nucleoside triphosphate hydrolases"/>
    <property type="match status" value="1"/>
</dbReference>
<evidence type="ECO:0000259" key="2">
    <source>
        <dbReference type="Pfam" id="PF03976"/>
    </source>
</evidence>
<proteinExistence type="predicted"/>
<comment type="caution">
    <text evidence="3">The sequence shown here is derived from an EMBL/GenBank/DDBJ whole genome shotgun (WGS) entry which is preliminary data.</text>
</comment>
<name>A0A9X2EKC4_9SPHN</name>
<dbReference type="InterPro" id="IPR022488">
    <property type="entry name" value="PPK2-related"/>
</dbReference>
<accession>A0A9X2EKC4</accession>
<protein>
    <submittedName>
        <fullName evidence="3">Polyphosphate kinase</fullName>
    </submittedName>
</protein>
<reference evidence="3" key="1">
    <citation type="submission" date="2022-06" db="EMBL/GenBank/DDBJ databases">
        <title>Sphingomicrobium sedimins sp. nov., a marine bacterium isolated from tidal flat.</title>
        <authorList>
            <person name="Kim C.-H."/>
            <person name="Yoo Y."/>
            <person name="Kim J.-J."/>
        </authorList>
    </citation>
    <scope>NUCLEOTIDE SEQUENCE</scope>
    <source>
        <strain evidence="3">GRR-S6-50</strain>
    </source>
</reference>
<dbReference type="EMBL" id="JAMSHT010000001">
    <property type="protein sequence ID" value="MCM8556952.1"/>
    <property type="molecule type" value="Genomic_DNA"/>
</dbReference>
<sequence length="258" mass="29245">MGIDLTAVPVGASVQGDSEERLTELRAQLRELQLRMVAHGKQLIVLVEGWEAAGKRDFLRDLGCSLDPCRMRTFVTAAKPDSDEKRHWLARFWAELPAAGNSSLFYRSWYRTVIAQKIAGAIDETGLSRGCDEINEFEAQQCDHDTIMVKLFFHMSEDEQARRLEQRWSDPWMRTITHKREDNWAEGRAKLIDGWHAVFEQTDTRWAPWTLVDAEDEKGGRAMALETLVRTLDKALPATPPAAQGDHVVVQFPATGGR</sequence>
<dbReference type="Proteomes" id="UP001155128">
    <property type="component" value="Unassembled WGS sequence"/>
</dbReference>
<keyword evidence="3" id="KW-0808">Transferase</keyword>
<dbReference type="Pfam" id="PF03976">
    <property type="entry name" value="PPK2"/>
    <property type="match status" value="1"/>
</dbReference>
<dbReference type="PANTHER" id="PTHR34383">
    <property type="entry name" value="POLYPHOSPHATE:AMP PHOSPHOTRANSFERASE-RELATED"/>
    <property type="match status" value="1"/>
</dbReference>
<dbReference type="Gene3D" id="3.40.50.300">
    <property type="entry name" value="P-loop containing nucleotide triphosphate hydrolases"/>
    <property type="match status" value="1"/>
</dbReference>
<evidence type="ECO:0000313" key="4">
    <source>
        <dbReference type="Proteomes" id="UP001155128"/>
    </source>
</evidence>
<organism evidence="3 4">
    <name type="scientific">Sphingomicrobium sediminis</name>
    <dbReference type="NCBI Taxonomy" id="2950949"/>
    <lineage>
        <taxon>Bacteria</taxon>
        <taxon>Pseudomonadati</taxon>
        <taxon>Pseudomonadota</taxon>
        <taxon>Alphaproteobacteria</taxon>
        <taxon>Sphingomonadales</taxon>
        <taxon>Sphingomonadaceae</taxon>
        <taxon>Sphingomicrobium</taxon>
    </lineage>
</organism>
<feature type="domain" description="Polyphosphate kinase-2-related" evidence="2">
    <location>
        <begin position="17"/>
        <end position="235"/>
    </location>
</feature>
<keyword evidence="3" id="KW-0418">Kinase</keyword>
<dbReference type="AlphaFoldDB" id="A0A9X2EKC4"/>
<dbReference type="RefSeq" id="WP_252112597.1">
    <property type="nucleotide sequence ID" value="NZ_JAMSHT010000001.1"/>
</dbReference>
<keyword evidence="1" id="KW-0175">Coiled coil</keyword>
<dbReference type="GO" id="GO:0016301">
    <property type="term" value="F:kinase activity"/>
    <property type="evidence" value="ECO:0007669"/>
    <property type="project" value="UniProtKB-KW"/>
</dbReference>
<evidence type="ECO:0000256" key="1">
    <source>
        <dbReference type="SAM" id="Coils"/>
    </source>
</evidence>
<evidence type="ECO:0000313" key="3">
    <source>
        <dbReference type="EMBL" id="MCM8556952.1"/>
    </source>
</evidence>
<keyword evidence="4" id="KW-1185">Reference proteome</keyword>